<organism evidence="2 3">
    <name type="scientific">Phascolomyces articulosus</name>
    <dbReference type="NCBI Taxonomy" id="60185"/>
    <lineage>
        <taxon>Eukaryota</taxon>
        <taxon>Fungi</taxon>
        <taxon>Fungi incertae sedis</taxon>
        <taxon>Mucoromycota</taxon>
        <taxon>Mucoromycotina</taxon>
        <taxon>Mucoromycetes</taxon>
        <taxon>Mucorales</taxon>
        <taxon>Lichtheimiaceae</taxon>
        <taxon>Phascolomyces</taxon>
    </lineage>
</organism>
<feature type="transmembrane region" description="Helical" evidence="1">
    <location>
        <begin position="80"/>
        <end position="99"/>
    </location>
</feature>
<sequence>MILNHMKYTLTFSLSLSLSLSLSFTYIFIYNNTSINSPSLIPNRWMIYQLKTQIVEYFVIQQLEKINITKFGSLSTINNFHALSLFVIMLLFFLIPPLSPEIESAVLFYISSRKDPIQSYSYHIFYMVIIYTHSFNQYG</sequence>
<proteinExistence type="predicted"/>
<protein>
    <submittedName>
        <fullName evidence="2">Uncharacterized protein</fullName>
    </submittedName>
</protein>
<evidence type="ECO:0000313" key="3">
    <source>
        <dbReference type="Proteomes" id="UP001209540"/>
    </source>
</evidence>
<name>A0AAD5KFN9_9FUNG</name>
<reference evidence="2" key="2">
    <citation type="submission" date="2023-02" db="EMBL/GenBank/DDBJ databases">
        <authorList>
            <consortium name="DOE Joint Genome Institute"/>
            <person name="Mondo S.J."/>
            <person name="Chang Y."/>
            <person name="Wang Y."/>
            <person name="Ahrendt S."/>
            <person name="Andreopoulos W."/>
            <person name="Barry K."/>
            <person name="Beard J."/>
            <person name="Benny G.L."/>
            <person name="Blankenship S."/>
            <person name="Bonito G."/>
            <person name="Cuomo C."/>
            <person name="Desiro A."/>
            <person name="Gervers K.A."/>
            <person name="Hundley H."/>
            <person name="Kuo A."/>
            <person name="LaButti K."/>
            <person name="Lang B.F."/>
            <person name="Lipzen A."/>
            <person name="O'Donnell K."/>
            <person name="Pangilinan J."/>
            <person name="Reynolds N."/>
            <person name="Sandor L."/>
            <person name="Smith M.W."/>
            <person name="Tsang A."/>
            <person name="Grigoriev I.V."/>
            <person name="Stajich J.E."/>
            <person name="Spatafora J.W."/>
        </authorList>
    </citation>
    <scope>NUCLEOTIDE SEQUENCE</scope>
    <source>
        <strain evidence="2">RSA 2281</strain>
    </source>
</reference>
<keyword evidence="1" id="KW-0812">Transmembrane</keyword>
<feature type="transmembrane region" description="Helical" evidence="1">
    <location>
        <begin position="120"/>
        <end position="138"/>
    </location>
</feature>
<accession>A0AAD5KFN9</accession>
<keyword evidence="1" id="KW-1133">Transmembrane helix</keyword>
<evidence type="ECO:0000313" key="2">
    <source>
        <dbReference type="EMBL" id="KAI9269205.1"/>
    </source>
</evidence>
<dbReference type="AlphaFoldDB" id="A0AAD5KFN9"/>
<keyword evidence="1" id="KW-0472">Membrane</keyword>
<evidence type="ECO:0000256" key="1">
    <source>
        <dbReference type="SAM" id="Phobius"/>
    </source>
</evidence>
<keyword evidence="3" id="KW-1185">Reference proteome</keyword>
<gene>
    <name evidence="2" type="ORF">BDA99DRAFT_503819</name>
</gene>
<dbReference type="Proteomes" id="UP001209540">
    <property type="component" value="Unassembled WGS sequence"/>
</dbReference>
<comment type="caution">
    <text evidence="2">The sequence shown here is derived from an EMBL/GenBank/DDBJ whole genome shotgun (WGS) entry which is preliminary data.</text>
</comment>
<reference evidence="2" key="1">
    <citation type="journal article" date="2022" name="IScience">
        <title>Evolution of zygomycete secretomes and the origins of terrestrial fungal ecologies.</title>
        <authorList>
            <person name="Chang Y."/>
            <person name="Wang Y."/>
            <person name="Mondo S."/>
            <person name="Ahrendt S."/>
            <person name="Andreopoulos W."/>
            <person name="Barry K."/>
            <person name="Beard J."/>
            <person name="Benny G.L."/>
            <person name="Blankenship S."/>
            <person name="Bonito G."/>
            <person name="Cuomo C."/>
            <person name="Desiro A."/>
            <person name="Gervers K.A."/>
            <person name="Hundley H."/>
            <person name="Kuo A."/>
            <person name="LaButti K."/>
            <person name="Lang B.F."/>
            <person name="Lipzen A."/>
            <person name="O'Donnell K."/>
            <person name="Pangilinan J."/>
            <person name="Reynolds N."/>
            <person name="Sandor L."/>
            <person name="Smith M.E."/>
            <person name="Tsang A."/>
            <person name="Grigoriev I.V."/>
            <person name="Stajich J.E."/>
            <person name="Spatafora J.W."/>
        </authorList>
    </citation>
    <scope>NUCLEOTIDE SEQUENCE</scope>
    <source>
        <strain evidence="2">RSA 2281</strain>
    </source>
</reference>
<dbReference type="EMBL" id="JAIXMP010000008">
    <property type="protein sequence ID" value="KAI9269205.1"/>
    <property type="molecule type" value="Genomic_DNA"/>
</dbReference>